<keyword evidence="6" id="KW-0812">Transmembrane</keyword>
<keyword evidence="9" id="KW-1185">Reference proteome</keyword>
<evidence type="ECO:0000256" key="5">
    <source>
        <dbReference type="ARBA" id="ARBA00023014"/>
    </source>
</evidence>
<dbReference type="STRING" id="478744.SAMN05444359_101171"/>
<dbReference type="AlphaFoldDB" id="A0A1H8Z4R5"/>
<proteinExistence type="predicted"/>
<dbReference type="InterPro" id="IPR036197">
    <property type="entry name" value="NarG-like_sf"/>
</dbReference>
<dbReference type="InterPro" id="IPR017900">
    <property type="entry name" value="4Fe4S_Fe_S_CS"/>
</dbReference>
<dbReference type="InterPro" id="IPR009051">
    <property type="entry name" value="Helical_ferredxn"/>
</dbReference>
<dbReference type="FunCoup" id="A0A1H8Z4R5">
    <property type="interactions" value="15"/>
</dbReference>
<feature type="domain" description="4Fe-4S ferredoxin-type" evidence="7">
    <location>
        <begin position="297"/>
        <end position="329"/>
    </location>
</feature>
<dbReference type="RefSeq" id="WP_090164908.1">
    <property type="nucleotide sequence ID" value="NZ_FOFB01000001.1"/>
</dbReference>
<evidence type="ECO:0000256" key="6">
    <source>
        <dbReference type="SAM" id="Phobius"/>
    </source>
</evidence>
<evidence type="ECO:0000256" key="2">
    <source>
        <dbReference type="ARBA" id="ARBA00022723"/>
    </source>
</evidence>
<reference evidence="9" key="1">
    <citation type="submission" date="2016-10" db="EMBL/GenBank/DDBJ databases">
        <authorList>
            <person name="Varghese N."/>
            <person name="Submissions S."/>
        </authorList>
    </citation>
    <scope>NUCLEOTIDE SEQUENCE [LARGE SCALE GENOMIC DNA]</scope>
    <source>
        <strain evidence="9">DSM 24740</strain>
    </source>
</reference>
<name>A0A1H8Z4R5_9BACT</name>
<sequence>MLQSIIFCLVAAAALGYSFYQFRKVYANIMMAKAEAVEGPTGERWKNMILVAFGQKKMFKRMIPAVLHFMLYVAFVFTQIELIEIFIDGIFGVHRFFADGLGTFYNFIISTIEVLSVLAFIATVIFLVRRNVLFIPRFNKPEMTGWPKLDANLILIFELILLVCIFTMNGTDEVLQGIDPAHYPDTNLAVTSWLGPALFGGLSEGTLKVLERVGWWGHIAMVFVFLNYLPKSKHLHILLAFPNTYFARLGQKGQMENMPEIMNEVKSMMGLGDPNAPEPDMNAELPEFGANDVFEMSRIDLLGAYSCTECGRCTSVCPANITGKKLSPRKIVMNLRDRSEEVGEKIRSGNTEFCKDESQPLSADNFDDGRNLWDFISREEVHACTTCNACVEACPVLINPLEMILKLRRHEILTEAAGPQDWLPLFNSIENQQRAWSVSTSRTEWMNE</sequence>
<evidence type="ECO:0000259" key="7">
    <source>
        <dbReference type="PROSITE" id="PS51379"/>
    </source>
</evidence>
<feature type="transmembrane region" description="Helical" evidence="6">
    <location>
        <begin position="65"/>
        <end position="87"/>
    </location>
</feature>
<feature type="transmembrane region" description="Helical" evidence="6">
    <location>
        <begin position="107"/>
        <end position="128"/>
    </location>
</feature>
<dbReference type="Gene3D" id="1.20.950.20">
    <property type="entry name" value="Transmembrane di-heme cytochromes, Chain C"/>
    <property type="match status" value="1"/>
</dbReference>
<dbReference type="GO" id="GO:0051539">
    <property type="term" value="F:4 iron, 4 sulfur cluster binding"/>
    <property type="evidence" value="ECO:0007669"/>
    <property type="project" value="UniProtKB-KW"/>
</dbReference>
<dbReference type="GO" id="GO:0046872">
    <property type="term" value="F:metal ion binding"/>
    <property type="evidence" value="ECO:0007669"/>
    <property type="project" value="UniProtKB-KW"/>
</dbReference>
<keyword evidence="3" id="KW-0560">Oxidoreductase</keyword>
<dbReference type="GO" id="GO:0005886">
    <property type="term" value="C:plasma membrane"/>
    <property type="evidence" value="ECO:0007669"/>
    <property type="project" value="TreeGrafter"/>
</dbReference>
<dbReference type="SUPFAM" id="SSF46548">
    <property type="entry name" value="alpha-helical ferredoxin"/>
    <property type="match status" value="1"/>
</dbReference>
<evidence type="ECO:0000313" key="8">
    <source>
        <dbReference type="EMBL" id="SEP59247.1"/>
    </source>
</evidence>
<evidence type="ECO:0000313" key="9">
    <source>
        <dbReference type="Proteomes" id="UP000199021"/>
    </source>
</evidence>
<keyword evidence="2" id="KW-0479">Metal-binding</keyword>
<dbReference type="InParanoid" id="A0A1H8Z4R5"/>
<dbReference type="InterPro" id="IPR051460">
    <property type="entry name" value="HdrC_iron-sulfur_subunit"/>
</dbReference>
<dbReference type="PANTHER" id="PTHR43255">
    <property type="entry name" value="IRON-SULFUR-BINDING OXIDOREDUCTASE FADF-RELATED-RELATED"/>
    <property type="match status" value="1"/>
</dbReference>
<dbReference type="SUPFAM" id="SSF103501">
    <property type="entry name" value="Respiratory nitrate reductase 1 gamma chain"/>
    <property type="match status" value="1"/>
</dbReference>
<dbReference type="Pfam" id="PF13187">
    <property type="entry name" value="Fer4_9"/>
    <property type="match status" value="1"/>
</dbReference>
<dbReference type="Gene3D" id="1.10.1060.10">
    <property type="entry name" value="Alpha-helical ferredoxin"/>
    <property type="match status" value="1"/>
</dbReference>
<dbReference type="OrthoDB" id="9769677at2"/>
<organism evidence="8 9">
    <name type="scientific">Neolewinella agarilytica</name>
    <dbReference type="NCBI Taxonomy" id="478744"/>
    <lineage>
        <taxon>Bacteria</taxon>
        <taxon>Pseudomonadati</taxon>
        <taxon>Bacteroidota</taxon>
        <taxon>Saprospiria</taxon>
        <taxon>Saprospirales</taxon>
        <taxon>Lewinellaceae</taxon>
        <taxon>Neolewinella</taxon>
    </lineage>
</organism>
<dbReference type="Proteomes" id="UP000199021">
    <property type="component" value="Unassembled WGS sequence"/>
</dbReference>
<evidence type="ECO:0000256" key="3">
    <source>
        <dbReference type="ARBA" id="ARBA00023002"/>
    </source>
</evidence>
<keyword evidence="1" id="KW-0004">4Fe-4S</keyword>
<keyword evidence="6" id="KW-0472">Membrane</keyword>
<keyword evidence="4" id="KW-0408">Iron</keyword>
<feature type="domain" description="4Fe-4S ferredoxin-type" evidence="7">
    <location>
        <begin position="374"/>
        <end position="406"/>
    </location>
</feature>
<gene>
    <name evidence="8" type="ORF">SAMN05444359_101171</name>
</gene>
<accession>A0A1H8Z4R5</accession>
<dbReference type="PANTHER" id="PTHR43255:SF1">
    <property type="entry name" value="IRON-SULFUR-BINDING OXIDOREDUCTASE FADF-RELATED"/>
    <property type="match status" value="1"/>
</dbReference>
<dbReference type="InterPro" id="IPR017896">
    <property type="entry name" value="4Fe4S_Fe-S-bd"/>
</dbReference>
<dbReference type="PROSITE" id="PS51379">
    <property type="entry name" value="4FE4S_FER_2"/>
    <property type="match status" value="2"/>
</dbReference>
<dbReference type="EMBL" id="FOFB01000001">
    <property type="protein sequence ID" value="SEP59247.1"/>
    <property type="molecule type" value="Genomic_DNA"/>
</dbReference>
<dbReference type="GO" id="GO:0016491">
    <property type="term" value="F:oxidoreductase activity"/>
    <property type="evidence" value="ECO:0007669"/>
    <property type="project" value="UniProtKB-KW"/>
</dbReference>
<keyword evidence="5" id="KW-0411">Iron-sulfur</keyword>
<protein>
    <submittedName>
        <fullName evidence="8">4Fe-4S dicluster domain-containing protein</fullName>
    </submittedName>
</protein>
<evidence type="ECO:0000256" key="1">
    <source>
        <dbReference type="ARBA" id="ARBA00022485"/>
    </source>
</evidence>
<dbReference type="PROSITE" id="PS00198">
    <property type="entry name" value="4FE4S_FER_1"/>
    <property type="match status" value="1"/>
</dbReference>
<evidence type="ECO:0000256" key="4">
    <source>
        <dbReference type="ARBA" id="ARBA00023004"/>
    </source>
</evidence>
<feature type="transmembrane region" description="Helical" evidence="6">
    <location>
        <begin position="6"/>
        <end position="22"/>
    </location>
</feature>
<keyword evidence="6" id="KW-1133">Transmembrane helix</keyword>
<feature type="transmembrane region" description="Helical" evidence="6">
    <location>
        <begin position="149"/>
        <end position="168"/>
    </location>
</feature>